<keyword evidence="1" id="KW-1133">Transmembrane helix</keyword>
<evidence type="ECO:0000256" key="1">
    <source>
        <dbReference type="SAM" id="Phobius"/>
    </source>
</evidence>
<proteinExistence type="predicted"/>
<dbReference type="RefSeq" id="WP_304122754.1">
    <property type="nucleotide sequence ID" value="NZ_DYZA01000173.1"/>
</dbReference>
<dbReference type="EMBL" id="DYZA01000173">
    <property type="protein sequence ID" value="HJD97707.1"/>
    <property type="molecule type" value="Genomic_DNA"/>
</dbReference>
<dbReference type="AlphaFoldDB" id="A0A921AWN5"/>
<reference evidence="2" key="1">
    <citation type="journal article" date="2021" name="PeerJ">
        <title>Extensive microbial diversity within the chicken gut microbiome revealed by metagenomics and culture.</title>
        <authorList>
            <person name="Gilroy R."/>
            <person name="Ravi A."/>
            <person name="Getino M."/>
            <person name="Pursley I."/>
            <person name="Horton D.L."/>
            <person name="Alikhan N.F."/>
            <person name="Baker D."/>
            <person name="Gharbi K."/>
            <person name="Hall N."/>
            <person name="Watson M."/>
            <person name="Adriaenssens E.M."/>
            <person name="Foster-Nyarko E."/>
            <person name="Jarju S."/>
            <person name="Secka A."/>
            <person name="Antonio M."/>
            <person name="Oren A."/>
            <person name="Chaudhuri R.R."/>
            <person name="La Ragione R."/>
            <person name="Hildebrand F."/>
            <person name="Pallen M.J."/>
        </authorList>
    </citation>
    <scope>NUCLEOTIDE SEQUENCE</scope>
    <source>
        <strain evidence="2">ChiGjej2B2-19336</strain>
    </source>
</reference>
<gene>
    <name evidence="2" type="ORF">K8W16_08695</name>
</gene>
<organism evidence="2 3">
    <name type="scientific">Mailhella massiliensis</name>
    <dbReference type="NCBI Taxonomy" id="1903261"/>
    <lineage>
        <taxon>Bacteria</taxon>
        <taxon>Pseudomonadati</taxon>
        <taxon>Thermodesulfobacteriota</taxon>
        <taxon>Desulfovibrionia</taxon>
        <taxon>Desulfovibrionales</taxon>
        <taxon>Desulfovibrionaceae</taxon>
        <taxon>Mailhella</taxon>
    </lineage>
</organism>
<evidence type="ECO:0000313" key="2">
    <source>
        <dbReference type="EMBL" id="HJD97707.1"/>
    </source>
</evidence>
<keyword evidence="1" id="KW-0472">Membrane</keyword>
<protein>
    <submittedName>
        <fullName evidence="2">Uncharacterized protein</fullName>
    </submittedName>
</protein>
<name>A0A921AWN5_9BACT</name>
<sequence>MKKKLTLARAVEAAGILFELNSTESGVLAMARKACLPCETVEEKSRLMLEWRAFVHAAVLYGLMVQAPNVVVVEYLRATQDMLGRLGYSPAEAEAFVDGAFRSYVDPMVRTKTQECPAVFFERLLGRKVEEVPQGTAAMVSAVMAMILSAVLDKLEQYEFGLE</sequence>
<keyword evidence="1" id="KW-0812">Transmembrane</keyword>
<comment type="caution">
    <text evidence="2">The sequence shown here is derived from an EMBL/GenBank/DDBJ whole genome shotgun (WGS) entry which is preliminary data.</text>
</comment>
<reference evidence="2" key="2">
    <citation type="submission" date="2021-09" db="EMBL/GenBank/DDBJ databases">
        <authorList>
            <person name="Gilroy R."/>
        </authorList>
    </citation>
    <scope>NUCLEOTIDE SEQUENCE</scope>
    <source>
        <strain evidence="2">ChiGjej2B2-19336</strain>
    </source>
</reference>
<evidence type="ECO:0000313" key="3">
    <source>
        <dbReference type="Proteomes" id="UP000698963"/>
    </source>
</evidence>
<dbReference type="Proteomes" id="UP000698963">
    <property type="component" value="Unassembled WGS sequence"/>
</dbReference>
<feature type="transmembrane region" description="Helical" evidence="1">
    <location>
        <begin position="53"/>
        <end position="76"/>
    </location>
</feature>
<accession>A0A921AWN5</accession>